<evidence type="ECO:0000313" key="3">
    <source>
        <dbReference type="Proteomes" id="UP000297608"/>
    </source>
</evidence>
<keyword evidence="1" id="KW-0472">Membrane</keyword>
<keyword evidence="1" id="KW-0812">Transmembrane</keyword>
<keyword evidence="3" id="KW-1185">Reference proteome</keyword>
<reference evidence="2 3" key="1">
    <citation type="submission" date="2019-03" db="EMBL/GenBank/DDBJ databases">
        <title>Genomics of glacier-inhabiting Cryobacterium strains.</title>
        <authorList>
            <person name="Liu Q."/>
            <person name="Xin Y.-H."/>
        </authorList>
    </citation>
    <scope>NUCLEOTIDE SEQUENCE [LARGE SCALE GENOMIC DNA]</scope>
    <source>
        <strain evidence="2 3">MDB2-B</strain>
    </source>
</reference>
<protein>
    <submittedName>
        <fullName evidence="2">Uncharacterized protein</fullName>
    </submittedName>
</protein>
<comment type="caution">
    <text evidence="2">The sequence shown here is derived from an EMBL/GenBank/DDBJ whole genome shotgun (WGS) entry which is preliminary data.</text>
</comment>
<name>A0ABY2IGC1_9MICO</name>
<feature type="transmembrane region" description="Helical" evidence="1">
    <location>
        <begin position="49"/>
        <end position="74"/>
    </location>
</feature>
<dbReference type="RefSeq" id="WP_134533501.1">
    <property type="nucleotide sequence ID" value="NZ_SOFG01000009.1"/>
</dbReference>
<sequence>MTRDPLDELLDRSAPYAPEAVSESVTAVYQAMAQDARAQVRRPRRRSHFAISAGLTVVLAGGVTAAAAAGLFSWSGWASHPDITYSFTLPSGRQCEERILVNDNTTAGDGLRTPSAGGAALKDWADSADFDSLIDVRAEVAALDPADGLSIALKKSGAIQPDPAGPNAIMIVLREAGGLEVVPKTVPGPTSDDLYANAIDTALLRLLQQEAVKIGASSDWSTNLQMQCEPSQ</sequence>
<evidence type="ECO:0000256" key="1">
    <source>
        <dbReference type="SAM" id="Phobius"/>
    </source>
</evidence>
<organism evidence="2 3">
    <name type="scientific">Cryobacterium algoricola</name>
    <dbReference type="NCBI Taxonomy" id="1259183"/>
    <lineage>
        <taxon>Bacteria</taxon>
        <taxon>Bacillati</taxon>
        <taxon>Actinomycetota</taxon>
        <taxon>Actinomycetes</taxon>
        <taxon>Micrococcales</taxon>
        <taxon>Microbacteriaceae</taxon>
        <taxon>Cryobacterium</taxon>
    </lineage>
</organism>
<accession>A0ABY2IGC1</accession>
<proteinExistence type="predicted"/>
<evidence type="ECO:0000313" key="2">
    <source>
        <dbReference type="EMBL" id="TFB88227.1"/>
    </source>
</evidence>
<dbReference type="Proteomes" id="UP000297608">
    <property type="component" value="Unassembled WGS sequence"/>
</dbReference>
<gene>
    <name evidence="2" type="ORF">E3O44_06015</name>
</gene>
<keyword evidence="1" id="KW-1133">Transmembrane helix</keyword>
<dbReference type="EMBL" id="SOFG01000009">
    <property type="protein sequence ID" value="TFB88227.1"/>
    <property type="molecule type" value="Genomic_DNA"/>
</dbReference>